<proteinExistence type="predicted"/>
<evidence type="ECO:0000256" key="1">
    <source>
        <dbReference type="SAM" id="MobiDB-lite"/>
    </source>
</evidence>
<gene>
    <name evidence="3" type="ORF">N8I77_009006</name>
</gene>
<evidence type="ECO:0000256" key="2">
    <source>
        <dbReference type="SAM" id="Phobius"/>
    </source>
</evidence>
<feature type="region of interest" description="Disordered" evidence="1">
    <location>
        <begin position="166"/>
        <end position="264"/>
    </location>
</feature>
<feature type="transmembrane region" description="Helical" evidence="2">
    <location>
        <begin position="33"/>
        <end position="51"/>
    </location>
</feature>
<feature type="transmembrane region" description="Helical" evidence="2">
    <location>
        <begin position="58"/>
        <end position="82"/>
    </location>
</feature>
<keyword evidence="2" id="KW-1133">Transmembrane helix</keyword>
<evidence type="ECO:0000313" key="3">
    <source>
        <dbReference type="EMBL" id="KAK2602478.1"/>
    </source>
</evidence>
<dbReference type="EMBL" id="JAUJFL010000005">
    <property type="protein sequence ID" value="KAK2602478.1"/>
    <property type="molecule type" value="Genomic_DNA"/>
</dbReference>
<accession>A0AAD9W0A5</accession>
<dbReference type="AlphaFoldDB" id="A0AAD9W0A5"/>
<protein>
    <submittedName>
        <fullName evidence="3">Uncharacterized protein</fullName>
    </submittedName>
</protein>
<name>A0AAD9W0A5_PHOAM</name>
<feature type="region of interest" description="Disordered" evidence="1">
    <location>
        <begin position="278"/>
        <end position="315"/>
    </location>
</feature>
<sequence>MFGRGLLEVSPDIFEMDKKTRTRKVVFDMTYKWIPFVFIVFMVIVCTALLSTSGKPSYGIVVAFCITAGHLVFLFLSCHLVLYCTGIKHQMNLEKANGDNSTADSSPQSDRIVPANSSANANIINTNTQEQQAALDQPAHQNLGREGHYQSSQNDRNHQMGRKFPSRNLAAQPGTHGLNQDADYGPAQPKIRREAGNGVRQQFPPLAFPQGPRESVLRRSSATPGPLRVRRPAPQVQSGQQRPPAEQASETPSRPPNSQHMSGRDGLLLHSARTTMSEMEPAELPSHEPTPRHGASPRDAVPQQTPRHGSIAHQRRGSLGVAYVGEREELFLPTFQDSLRGLSAHITTSRDQSGPQDRATEAPNSVQARFVFVGGPDVLDLLSTLLSEMKPRSYLPGLLAGDHFERSRSIPADAAAVNFQNTERKPVQHSTSAIAAADSGCLDSSIITKFGFLSTVFLALIRRRISAA</sequence>
<keyword evidence="2" id="KW-0472">Membrane</keyword>
<evidence type="ECO:0000313" key="4">
    <source>
        <dbReference type="Proteomes" id="UP001265746"/>
    </source>
</evidence>
<keyword evidence="2" id="KW-0812">Transmembrane</keyword>
<feature type="compositionally biased region" description="Polar residues" evidence="1">
    <location>
        <begin position="248"/>
        <end position="261"/>
    </location>
</feature>
<dbReference type="Proteomes" id="UP001265746">
    <property type="component" value="Unassembled WGS sequence"/>
</dbReference>
<keyword evidence="4" id="KW-1185">Reference proteome</keyword>
<organism evidence="3 4">
    <name type="scientific">Phomopsis amygdali</name>
    <name type="common">Fusicoccum amygdali</name>
    <dbReference type="NCBI Taxonomy" id="1214568"/>
    <lineage>
        <taxon>Eukaryota</taxon>
        <taxon>Fungi</taxon>
        <taxon>Dikarya</taxon>
        <taxon>Ascomycota</taxon>
        <taxon>Pezizomycotina</taxon>
        <taxon>Sordariomycetes</taxon>
        <taxon>Sordariomycetidae</taxon>
        <taxon>Diaporthales</taxon>
        <taxon>Diaporthaceae</taxon>
        <taxon>Diaporthe</taxon>
    </lineage>
</organism>
<reference evidence="3" key="1">
    <citation type="submission" date="2023-06" db="EMBL/GenBank/DDBJ databases">
        <authorList>
            <person name="Noh H."/>
        </authorList>
    </citation>
    <scope>NUCLEOTIDE SEQUENCE</scope>
    <source>
        <strain evidence="3">DUCC20226</strain>
    </source>
</reference>
<comment type="caution">
    <text evidence="3">The sequence shown here is derived from an EMBL/GenBank/DDBJ whole genome shotgun (WGS) entry which is preliminary data.</text>
</comment>